<dbReference type="EMBL" id="CP010086">
    <property type="protein sequence ID" value="AJH01628.1"/>
    <property type="molecule type" value="Genomic_DNA"/>
</dbReference>
<reference evidence="3" key="1">
    <citation type="submission" date="2014-12" db="EMBL/GenBank/DDBJ databases">
        <title>Genome sequence of Clostridium beijerinckii strain 59B.</title>
        <authorList>
            <person name="Little G.T."/>
            <person name="Minton N.P."/>
        </authorList>
    </citation>
    <scope>NUCLEOTIDE SEQUENCE [LARGE SCALE GENOMIC DNA]</scope>
    <source>
        <strain evidence="3">59B</strain>
    </source>
</reference>
<dbReference type="Proteomes" id="UP000031866">
    <property type="component" value="Chromosome"/>
</dbReference>
<protein>
    <submittedName>
        <fullName evidence="1">Uncharacterized protein</fullName>
    </submittedName>
</protein>
<name>A0A0B5QUE9_CLOBE</name>
<dbReference type="KEGG" id="cbei:LF65_05101"/>
<evidence type="ECO:0000313" key="1">
    <source>
        <dbReference type="EMBL" id="AJH01628.1"/>
    </source>
</evidence>
<evidence type="ECO:0000313" key="3">
    <source>
        <dbReference type="Proteomes" id="UP000031866"/>
    </source>
</evidence>
<proteinExistence type="predicted"/>
<dbReference type="AlphaFoldDB" id="A0A0B5QUE9"/>
<organism evidence="1 3">
    <name type="scientific">Clostridium beijerinckii</name>
    <name type="common">Clostridium MP</name>
    <dbReference type="NCBI Taxonomy" id="1520"/>
    <lineage>
        <taxon>Bacteria</taxon>
        <taxon>Bacillati</taxon>
        <taxon>Bacillota</taxon>
        <taxon>Clostridia</taxon>
        <taxon>Eubacteriales</taxon>
        <taxon>Clostridiaceae</taxon>
        <taxon>Clostridium</taxon>
    </lineage>
</organism>
<dbReference type="RefSeq" id="WP_041900090.1">
    <property type="nucleotide sequence ID" value="NZ_CP010086.2"/>
</dbReference>
<dbReference type="Proteomes" id="UP000821656">
    <property type="component" value="Unassembled WGS sequence"/>
</dbReference>
<evidence type="ECO:0000313" key="2">
    <source>
        <dbReference type="EMBL" id="NRV09546.1"/>
    </source>
</evidence>
<accession>A0A0B5QUE9</accession>
<dbReference type="EMBL" id="JABSXK010000001">
    <property type="protein sequence ID" value="NRV09546.1"/>
    <property type="molecule type" value="Genomic_DNA"/>
</dbReference>
<reference evidence="2" key="3">
    <citation type="submission" date="2020-05" db="EMBL/GenBank/DDBJ databases">
        <title>Genomic insights into acetone-butanol-ethanol (ABE) fermentation by sequencing solventogenic clostridia strains.</title>
        <authorList>
            <person name="Brown S."/>
        </authorList>
    </citation>
    <scope>NUCLEOTIDE SEQUENCE</scope>
    <source>
        <strain evidence="2">DJ126</strain>
    </source>
</reference>
<gene>
    <name evidence="2" type="ORF">DFH45_002509</name>
    <name evidence="1" type="ORF">LF65_05101</name>
</gene>
<sequence length="65" mass="7754">MNNNMENNKIIQNEDLKKEDNKYAKCLGKCTIDDCMKCHETEQGCHEYWAIWCRDNNQNQIAEKN</sequence>
<reference evidence="1" key="2">
    <citation type="submission" date="2016-02" db="EMBL/GenBank/DDBJ databases">
        <title>Genome sequence of Clostridium beijerinckii strain 59B.</title>
        <authorList>
            <person name="Little G.T."/>
            <person name="Minton N.P."/>
        </authorList>
    </citation>
    <scope>NUCLEOTIDE SEQUENCE</scope>
    <source>
        <strain evidence="1">NCIMB 14988</strain>
    </source>
</reference>